<protein>
    <recommendedName>
        <fullName evidence="4">Secreted protein</fullName>
    </recommendedName>
</protein>
<proteinExistence type="predicted"/>
<evidence type="ECO:0000313" key="2">
    <source>
        <dbReference type="EMBL" id="KAK3953086.1"/>
    </source>
</evidence>
<sequence length="72" mass="7810">MGHSRIDCSFILVTFVFPIQAVLSTLGTSLHLEVDQAHHTHSVATAFFGAHNESGAEPTTWGLWCGLGLFLK</sequence>
<dbReference type="EMBL" id="MU859111">
    <property type="protein sequence ID" value="KAK3953086.1"/>
    <property type="molecule type" value="Genomic_DNA"/>
</dbReference>
<name>A0AAN6NWA7_9PEZI</name>
<dbReference type="Proteomes" id="UP001303222">
    <property type="component" value="Unassembled WGS sequence"/>
</dbReference>
<comment type="caution">
    <text evidence="2">The sequence shown here is derived from an EMBL/GenBank/DDBJ whole genome shotgun (WGS) entry which is preliminary data.</text>
</comment>
<evidence type="ECO:0000256" key="1">
    <source>
        <dbReference type="SAM" id="SignalP"/>
    </source>
</evidence>
<evidence type="ECO:0000313" key="3">
    <source>
        <dbReference type="Proteomes" id="UP001303222"/>
    </source>
</evidence>
<feature type="chain" id="PRO_5042942703" description="Secreted protein" evidence="1">
    <location>
        <begin position="22"/>
        <end position="72"/>
    </location>
</feature>
<keyword evidence="1" id="KW-0732">Signal</keyword>
<accession>A0AAN6NWA7</accession>
<evidence type="ECO:0008006" key="4">
    <source>
        <dbReference type="Google" id="ProtNLM"/>
    </source>
</evidence>
<organism evidence="2 3">
    <name type="scientific">Pseudoneurospora amorphoporcata</name>
    <dbReference type="NCBI Taxonomy" id="241081"/>
    <lineage>
        <taxon>Eukaryota</taxon>
        <taxon>Fungi</taxon>
        <taxon>Dikarya</taxon>
        <taxon>Ascomycota</taxon>
        <taxon>Pezizomycotina</taxon>
        <taxon>Sordariomycetes</taxon>
        <taxon>Sordariomycetidae</taxon>
        <taxon>Sordariales</taxon>
        <taxon>Sordariaceae</taxon>
        <taxon>Pseudoneurospora</taxon>
    </lineage>
</organism>
<dbReference type="AlphaFoldDB" id="A0AAN6NWA7"/>
<keyword evidence="3" id="KW-1185">Reference proteome</keyword>
<gene>
    <name evidence="2" type="ORF">QBC32DRAFT_339718</name>
</gene>
<reference evidence="2" key="2">
    <citation type="submission" date="2023-06" db="EMBL/GenBank/DDBJ databases">
        <authorList>
            <consortium name="Lawrence Berkeley National Laboratory"/>
            <person name="Mondo S.J."/>
            <person name="Hensen N."/>
            <person name="Bonometti L."/>
            <person name="Westerberg I."/>
            <person name="Brannstrom I.O."/>
            <person name="Guillou S."/>
            <person name="Cros-Aarteil S."/>
            <person name="Calhoun S."/>
            <person name="Haridas S."/>
            <person name="Kuo A."/>
            <person name="Pangilinan J."/>
            <person name="Riley R."/>
            <person name="Labutti K."/>
            <person name="Andreopoulos B."/>
            <person name="Lipzen A."/>
            <person name="Chen C."/>
            <person name="Yanf M."/>
            <person name="Daum C."/>
            <person name="Ng V."/>
            <person name="Clum A."/>
            <person name="Steindorff A."/>
            <person name="Ohm R."/>
            <person name="Martin F."/>
            <person name="Silar P."/>
            <person name="Natvig D."/>
            <person name="Lalanne C."/>
            <person name="Gautier V."/>
            <person name="Ament-Velasquez S.L."/>
            <person name="Kruys A."/>
            <person name="Hutchinson M.I."/>
            <person name="Powell A.J."/>
            <person name="Barry K."/>
            <person name="Miller A.N."/>
            <person name="Grigoriev I.V."/>
            <person name="Debuchy R."/>
            <person name="Gladieux P."/>
            <person name="Thoren M.H."/>
            <person name="Johannesson H."/>
        </authorList>
    </citation>
    <scope>NUCLEOTIDE SEQUENCE</scope>
    <source>
        <strain evidence="2">CBS 626.80</strain>
    </source>
</reference>
<reference evidence="2" key="1">
    <citation type="journal article" date="2023" name="Mol. Phylogenet. Evol.">
        <title>Genome-scale phylogeny and comparative genomics of the fungal order Sordariales.</title>
        <authorList>
            <person name="Hensen N."/>
            <person name="Bonometti L."/>
            <person name="Westerberg I."/>
            <person name="Brannstrom I.O."/>
            <person name="Guillou S."/>
            <person name="Cros-Aarteil S."/>
            <person name="Calhoun S."/>
            <person name="Haridas S."/>
            <person name="Kuo A."/>
            <person name="Mondo S."/>
            <person name="Pangilinan J."/>
            <person name="Riley R."/>
            <person name="LaButti K."/>
            <person name="Andreopoulos B."/>
            <person name="Lipzen A."/>
            <person name="Chen C."/>
            <person name="Yan M."/>
            <person name="Daum C."/>
            <person name="Ng V."/>
            <person name="Clum A."/>
            <person name="Steindorff A."/>
            <person name="Ohm R.A."/>
            <person name="Martin F."/>
            <person name="Silar P."/>
            <person name="Natvig D.O."/>
            <person name="Lalanne C."/>
            <person name="Gautier V."/>
            <person name="Ament-Velasquez S.L."/>
            <person name="Kruys A."/>
            <person name="Hutchinson M.I."/>
            <person name="Powell A.J."/>
            <person name="Barry K."/>
            <person name="Miller A.N."/>
            <person name="Grigoriev I.V."/>
            <person name="Debuchy R."/>
            <person name="Gladieux P."/>
            <person name="Hiltunen Thoren M."/>
            <person name="Johannesson H."/>
        </authorList>
    </citation>
    <scope>NUCLEOTIDE SEQUENCE</scope>
    <source>
        <strain evidence="2">CBS 626.80</strain>
    </source>
</reference>
<feature type="signal peptide" evidence="1">
    <location>
        <begin position="1"/>
        <end position="21"/>
    </location>
</feature>